<sequence length="394" mass="43486">MAASGLEAQHLIPSLMVPKICRTSHFFDFNQSRTPLPPSSLIPKVTMLCVVVSLRSDSDKSRLAPGSSSIHCQVTTHTANLEGTGDIFSGTSPAVQWFEQYSWLLTVIVAAVGWLQTWPLARFTLKVDQHYQYVADRRYTGGILPSIFRARDPSLAKRTIWPAFLAHRSAIKCTPRLVVGCAAMDQGVSSQLEDLEDAQPATKLTYLIWAVQLVSTVWLFLQVCLVWTRGVVVPVVTSPIYAPVIHDWAARQLTQVLAATTVNRGTWAIAVAGSFLAWGAPAWLYLTTVIATMVELACLCRAAVIARDSYAFNQSLSFLQRDAAKVREPIYMFAVGFPFVAVVLEAGVLVYGYIAALFKIKFLHPLVGFAFFGVWLFFAPLFTIIANIGNPREQ</sequence>
<evidence type="ECO:0000256" key="1">
    <source>
        <dbReference type="SAM" id="Phobius"/>
    </source>
</evidence>
<dbReference type="Proteomes" id="UP000008181">
    <property type="component" value="Chromosome 1"/>
</dbReference>
<dbReference type="EMBL" id="CP003009">
    <property type="protein sequence ID" value="AEO62983.1"/>
    <property type="molecule type" value="Genomic_DNA"/>
</dbReference>
<name>G2QVK2_THETT</name>
<organism evidence="2 3">
    <name type="scientific">Thermothielavioides terrestris (strain ATCC 38088 / NRRL 8126)</name>
    <name type="common">Thielavia terrestris</name>
    <dbReference type="NCBI Taxonomy" id="578455"/>
    <lineage>
        <taxon>Eukaryota</taxon>
        <taxon>Fungi</taxon>
        <taxon>Dikarya</taxon>
        <taxon>Ascomycota</taxon>
        <taxon>Pezizomycotina</taxon>
        <taxon>Sordariomycetes</taxon>
        <taxon>Sordariomycetidae</taxon>
        <taxon>Sordariales</taxon>
        <taxon>Chaetomiaceae</taxon>
        <taxon>Thermothielavioides</taxon>
        <taxon>Thermothielavioides terrestris</taxon>
    </lineage>
</organism>
<protein>
    <submittedName>
        <fullName evidence="2">Uncharacterized protein</fullName>
    </submittedName>
</protein>
<keyword evidence="1" id="KW-0472">Membrane</keyword>
<accession>G2QVK2</accession>
<dbReference type="KEGG" id="ttt:THITE_112716"/>
<evidence type="ECO:0000313" key="2">
    <source>
        <dbReference type="EMBL" id="AEO62983.1"/>
    </source>
</evidence>
<gene>
    <name evidence="2" type="ORF">THITE_112716</name>
</gene>
<dbReference type="AlphaFoldDB" id="G2QVK2"/>
<keyword evidence="3" id="KW-1185">Reference proteome</keyword>
<feature type="transmembrane region" description="Helical" evidence="1">
    <location>
        <begin position="366"/>
        <end position="388"/>
    </location>
</feature>
<reference evidence="2 3" key="1">
    <citation type="journal article" date="2011" name="Nat. Biotechnol.">
        <title>Comparative genomic analysis of the thermophilic biomass-degrading fungi Myceliophthora thermophila and Thielavia terrestris.</title>
        <authorList>
            <person name="Berka R.M."/>
            <person name="Grigoriev I.V."/>
            <person name="Otillar R."/>
            <person name="Salamov A."/>
            <person name="Grimwood J."/>
            <person name="Reid I."/>
            <person name="Ishmael N."/>
            <person name="John T."/>
            <person name="Darmond C."/>
            <person name="Moisan M.-C."/>
            <person name="Henrissat B."/>
            <person name="Coutinho P.M."/>
            <person name="Lombard V."/>
            <person name="Natvig D.O."/>
            <person name="Lindquist E."/>
            <person name="Schmutz J."/>
            <person name="Lucas S."/>
            <person name="Harris P."/>
            <person name="Powlowski J."/>
            <person name="Bellemare A."/>
            <person name="Taylor D."/>
            <person name="Butler G."/>
            <person name="de Vries R.P."/>
            <person name="Allijn I.E."/>
            <person name="van den Brink J."/>
            <person name="Ushinsky S."/>
            <person name="Storms R."/>
            <person name="Powell A.J."/>
            <person name="Paulsen I.T."/>
            <person name="Elbourne L.D.H."/>
            <person name="Baker S.E."/>
            <person name="Magnuson J."/>
            <person name="LaBoissiere S."/>
            <person name="Clutterbuck A.J."/>
            <person name="Martinez D."/>
            <person name="Wogulis M."/>
            <person name="de Leon A.L."/>
            <person name="Rey M.W."/>
            <person name="Tsang A."/>
        </authorList>
    </citation>
    <scope>NUCLEOTIDE SEQUENCE [LARGE SCALE GENOMIC DNA]</scope>
    <source>
        <strain evidence="3">ATCC 38088 / NRRL 8126</strain>
    </source>
</reference>
<dbReference type="HOGENOM" id="CLU_700538_0_0_1"/>
<dbReference type="OrthoDB" id="2654237at2759"/>
<dbReference type="GeneID" id="11517209"/>
<feature type="transmembrane region" description="Helical" evidence="1">
    <location>
        <begin position="206"/>
        <end position="228"/>
    </location>
</feature>
<evidence type="ECO:0000313" key="3">
    <source>
        <dbReference type="Proteomes" id="UP000008181"/>
    </source>
</evidence>
<keyword evidence="1" id="KW-1133">Transmembrane helix</keyword>
<dbReference type="RefSeq" id="XP_003649319.1">
    <property type="nucleotide sequence ID" value="XM_003649271.1"/>
</dbReference>
<proteinExistence type="predicted"/>
<feature type="transmembrane region" description="Helical" evidence="1">
    <location>
        <begin position="282"/>
        <end position="304"/>
    </location>
</feature>
<feature type="transmembrane region" description="Helical" evidence="1">
    <location>
        <begin position="330"/>
        <end position="354"/>
    </location>
</feature>
<keyword evidence="1" id="KW-0812">Transmembrane</keyword>